<dbReference type="AlphaFoldDB" id="A0A9X2D5Y7"/>
<keyword evidence="5" id="KW-1185">Reference proteome</keyword>
<gene>
    <name evidence="4" type="primary">rsmD</name>
    <name evidence="4" type="ORF">M8330_05095</name>
</gene>
<dbReference type="GO" id="GO:0003676">
    <property type="term" value="F:nucleic acid binding"/>
    <property type="evidence" value="ECO:0007669"/>
    <property type="project" value="InterPro"/>
</dbReference>
<dbReference type="CDD" id="cd02440">
    <property type="entry name" value="AdoMet_MTases"/>
    <property type="match status" value="1"/>
</dbReference>
<dbReference type="Gene3D" id="3.40.50.150">
    <property type="entry name" value="Vaccinia Virus protein VP39"/>
    <property type="match status" value="1"/>
</dbReference>
<keyword evidence="2 4" id="KW-0808">Transferase</keyword>
<dbReference type="RefSeq" id="WP_250826449.1">
    <property type="nucleotide sequence ID" value="NZ_JAMOIL010000005.1"/>
</dbReference>
<dbReference type="InterPro" id="IPR004398">
    <property type="entry name" value="RNA_MeTrfase_RsmD"/>
</dbReference>
<feature type="region of interest" description="Disordered" evidence="3">
    <location>
        <begin position="179"/>
        <end position="210"/>
    </location>
</feature>
<dbReference type="EC" id="2.1.1.171" evidence="4"/>
<dbReference type="PROSITE" id="PS00092">
    <property type="entry name" value="N6_MTASE"/>
    <property type="match status" value="1"/>
</dbReference>
<accession>A0A9X2D5Y7</accession>
<organism evidence="4 5">
    <name type="scientific">Nocardioides bruguierae</name>
    <dbReference type="NCBI Taxonomy" id="2945102"/>
    <lineage>
        <taxon>Bacteria</taxon>
        <taxon>Bacillati</taxon>
        <taxon>Actinomycetota</taxon>
        <taxon>Actinomycetes</taxon>
        <taxon>Propionibacteriales</taxon>
        <taxon>Nocardioidaceae</taxon>
        <taxon>Nocardioides</taxon>
    </lineage>
</organism>
<sequence>MTRIIAGSAGGRSLATPRGSATRPTSDRVREALFSTVQSWAGSFDWLRVLDLYAGTGALGLESLSRGASAATLVEHDKRTAGLISRNATDLGLGPVRVVAGTVRSFLAGPPPSEPYDLVLSDPPYPLADDAVAADLVALGAPGWLAVDALVVVERSARSPEPRWPAGFTARKPRNYGETALWTADWPGGAQDQEQDQEQDGDVQQEEERP</sequence>
<dbReference type="EMBL" id="JAMOIL010000005">
    <property type="protein sequence ID" value="MCM0619670.1"/>
    <property type="molecule type" value="Genomic_DNA"/>
</dbReference>
<proteinExistence type="predicted"/>
<protein>
    <submittedName>
        <fullName evidence="4">16S rRNA (Guanine(966)-N(2))-methyltransferase RsmD</fullName>
        <ecNumber evidence="4">2.1.1.171</ecNumber>
    </submittedName>
</protein>
<dbReference type="InterPro" id="IPR002052">
    <property type="entry name" value="DNA_methylase_N6_adenine_CS"/>
</dbReference>
<dbReference type="PANTHER" id="PTHR43542:SF1">
    <property type="entry name" value="METHYLTRANSFERASE"/>
    <property type="match status" value="1"/>
</dbReference>
<comment type="caution">
    <text evidence="4">The sequence shown here is derived from an EMBL/GenBank/DDBJ whole genome shotgun (WGS) entry which is preliminary data.</text>
</comment>
<evidence type="ECO:0000256" key="1">
    <source>
        <dbReference type="ARBA" id="ARBA00022603"/>
    </source>
</evidence>
<evidence type="ECO:0000313" key="5">
    <source>
        <dbReference type="Proteomes" id="UP001139485"/>
    </source>
</evidence>
<evidence type="ECO:0000313" key="4">
    <source>
        <dbReference type="EMBL" id="MCM0619670.1"/>
    </source>
</evidence>
<dbReference type="NCBIfam" id="TIGR00095">
    <property type="entry name" value="16S rRNA (guanine(966)-N(2))-methyltransferase RsmD"/>
    <property type="match status" value="1"/>
</dbReference>
<dbReference type="Pfam" id="PF03602">
    <property type="entry name" value="Cons_hypoth95"/>
    <property type="match status" value="1"/>
</dbReference>
<evidence type="ECO:0000256" key="2">
    <source>
        <dbReference type="ARBA" id="ARBA00022679"/>
    </source>
</evidence>
<feature type="compositionally biased region" description="Acidic residues" evidence="3">
    <location>
        <begin position="193"/>
        <end position="210"/>
    </location>
</feature>
<dbReference type="SUPFAM" id="SSF53335">
    <property type="entry name" value="S-adenosyl-L-methionine-dependent methyltransferases"/>
    <property type="match status" value="1"/>
</dbReference>
<dbReference type="GO" id="GO:0052913">
    <property type="term" value="F:16S rRNA (guanine(966)-N(2))-methyltransferase activity"/>
    <property type="evidence" value="ECO:0007669"/>
    <property type="project" value="UniProtKB-EC"/>
</dbReference>
<feature type="region of interest" description="Disordered" evidence="3">
    <location>
        <begin position="1"/>
        <end position="27"/>
    </location>
</feature>
<dbReference type="PIRSF" id="PIRSF004553">
    <property type="entry name" value="CHP00095"/>
    <property type="match status" value="1"/>
</dbReference>
<reference evidence="4" key="1">
    <citation type="submission" date="2022-05" db="EMBL/GenBank/DDBJ databases">
        <authorList>
            <person name="Tuo L."/>
        </authorList>
    </citation>
    <scope>NUCLEOTIDE SEQUENCE</scope>
    <source>
        <strain evidence="4">BSK12Z-4</strain>
    </source>
</reference>
<dbReference type="InterPro" id="IPR029063">
    <property type="entry name" value="SAM-dependent_MTases_sf"/>
</dbReference>
<name>A0A9X2D5Y7_9ACTN</name>
<evidence type="ECO:0000256" key="3">
    <source>
        <dbReference type="SAM" id="MobiDB-lite"/>
    </source>
</evidence>
<dbReference type="PANTHER" id="PTHR43542">
    <property type="entry name" value="METHYLTRANSFERASE"/>
    <property type="match status" value="1"/>
</dbReference>
<dbReference type="Proteomes" id="UP001139485">
    <property type="component" value="Unassembled WGS sequence"/>
</dbReference>
<keyword evidence="1 4" id="KW-0489">Methyltransferase</keyword>